<feature type="compositionally biased region" description="Low complexity" evidence="1">
    <location>
        <begin position="43"/>
        <end position="57"/>
    </location>
</feature>
<feature type="region of interest" description="Disordered" evidence="1">
    <location>
        <begin position="25"/>
        <end position="87"/>
    </location>
</feature>
<feature type="region of interest" description="Disordered" evidence="1">
    <location>
        <begin position="349"/>
        <end position="372"/>
    </location>
</feature>
<dbReference type="AlphaFoldDB" id="A0A1B9GUU8"/>
<evidence type="ECO:0000313" key="2">
    <source>
        <dbReference type="EMBL" id="OCF34772.1"/>
    </source>
</evidence>
<protein>
    <submittedName>
        <fullName evidence="2">Uncharacterized protein</fullName>
    </submittedName>
</protein>
<feature type="compositionally biased region" description="Low complexity" evidence="1">
    <location>
        <begin position="362"/>
        <end position="372"/>
    </location>
</feature>
<feature type="compositionally biased region" description="Basic and acidic residues" evidence="1">
    <location>
        <begin position="25"/>
        <end position="40"/>
    </location>
</feature>
<dbReference type="OrthoDB" id="2124108at2759"/>
<feature type="compositionally biased region" description="Polar residues" evidence="1">
    <location>
        <begin position="349"/>
        <end position="361"/>
    </location>
</feature>
<reference evidence="2 3" key="1">
    <citation type="submission" date="2013-07" db="EMBL/GenBank/DDBJ databases">
        <title>The Genome Sequence of Cryptococcus heveanensis BCC8398.</title>
        <authorList>
            <consortium name="The Broad Institute Genome Sequencing Platform"/>
            <person name="Cuomo C."/>
            <person name="Litvintseva A."/>
            <person name="Chen Y."/>
            <person name="Heitman J."/>
            <person name="Sun S."/>
            <person name="Springer D."/>
            <person name="Dromer F."/>
            <person name="Young S.K."/>
            <person name="Zeng Q."/>
            <person name="Gargeya S."/>
            <person name="Fitzgerald M."/>
            <person name="Abouelleil A."/>
            <person name="Alvarado L."/>
            <person name="Berlin A.M."/>
            <person name="Chapman S.B."/>
            <person name="Dewar J."/>
            <person name="Goldberg J."/>
            <person name="Griggs A."/>
            <person name="Gujja S."/>
            <person name="Hansen M."/>
            <person name="Howarth C."/>
            <person name="Imamovic A."/>
            <person name="Larimer J."/>
            <person name="McCowan C."/>
            <person name="Murphy C."/>
            <person name="Pearson M."/>
            <person name="Priest M."/>
            <person name="Roberts A."/>
            <person name="Saif S."/>
            <person name="Shea T."/>
            <person name="Sykes S."/>
            <person name="Wortman J."/>
            <person name="Nusbaum C."/>
            <person name="Birren B."/>
        </authorList>
    </citation>
    <scope>NUCLEOTIDE SEQUENCE [LARGE SCALE GENOMIC DNA]</scope>
    <source>
        <strain evidence="2 3">BCC8398</strain>
    </source>
</reference>
<feature type="region of interest" description="Disordered" evidence="1">
    <location>
        <begin position="1"/>
        <end position="20"/>
    </location>
</feature>
<dbReference type="Proteomes" id="UP000092666">
    <property type="component" value="Unassembled WGS sequence"/>
</dbReference>
<sequence>METPTPTSVTAATASTSNYYEVAQKDDQAAIERGEQEHKGQTSSSASASSALPSVSAIGSGTPTATMTHGGNRAGGGKEDGIAVSKDDKAEIRRQRIAAAVERSKSEYKAEHAFTERWWYEDESIDRNVLSKPKADRQHLEYLTTGLYYSKPPEYKAALDLILKAYDSAPSTGPKRPLGGLTRELMDIGIRSALALGDLGAAVRLVEGSKSLWKGQNAGHSALSAEVYLKSGRSKDALTPLLMSLSSFGLHAPILNLLSQALNELVQTTSASPEPSSIFTASPTLTATPTSTATLTFTATRELIAIVDRAAAWKGSFLQTRLFESESREDVDEVDDDISIPISNAFTTSTTADITDQNTADPTPQSQSQIPQTQAVDMTITDPINIPHITPELGLDADQKKYLEGTWARLSKGLKGDEGVVERSVREL</sequence>
<reference evidence="3" key="2">
    <citation type="submission" date="2013-12" db="EMBL/GenBank/DDBJ databases">
        <title>Evolution of pathogenesis and genome organization in the Tremellales.</title>
        <authorList>
            <person name="Cuomo C."/>
            <person name="Litvintseva A."/>
            <person name="Heitman J."/>
            <person name="Chen Y."/>
            <person name="Sun S."/>
            <person name="Springer D."/>
            <person name="Dromer F."/>
            <person name="Young S."/>
            <person name="Zeng Q."/>
            <person name="Chapman S."/>
            <person name="Gujja S."/>
            <person name="Saif S."/>
            <person name="Birren B."/>
        </authorList>
    </citation>
    <scope>NUCLEOTIDE SEQUENCE [LARGE SCALE GENOMIC DNA]</scope>
    <source>
        <strain evidence="3">BCC8398</strain>
    </source>
</reference>
<keyword evidence="3" id="KW-1185">Reference proteome</keyword>
<name>A0A1B9GUU8_9TREE</name>
<gene>
    <name evidence="2" type="ORF">I316_03314</name>
</gene>
<accession>A0A1B9GUU8</accession>
<feature type="compositionally biased region" description="Basic and acidic residues" evidence="1">
    <location>
        <begin position="76"/>
        <end position="87"/>
    </location>
</feature>
<feature type="compositionally biased region" description="Polar residues" evidence="1">
    <location>
        <begin position="59"/>
        <end position="69"/>
    </location>
</feature>
<proteinExistence type="predicted"/>
<evidence type="ECO:0000313" key="3">
    <source>
        <dbReference type="Proteomes" id="UP000092666"/>
    </source>
</evidence>
<evidence type="ECO:0000256" key="1">
    <source>
        <dbReference type="SAM" id="MobiDB-lite"/>
    </source>
</evidence>
<feature type="compositionally biased region" description="Low complexity" evidence="1">
    <location>
        <begin position="1"/>
        <end position="17"/>
    </location>
</feature>
<dbReference type="EMBL" id="KV700123">
    <property type="protein sequence ID" value="OCF34772.1"/>
    <property type="molecule type" value="Genomic_DNA"/>
</dbReference>
<organism evidence="2 3">
    <name type="scientific">Kwoniella heveanensis BCC8398</name>
    <dbReference type="NCBI Taxonomy" id="1296120"/>
    <lineage>
        <taxon>Eukaryota</taxon>
        <taxon>Fungi</taxon>
        <taxon>Dikarya</taxon>
        <taxon>Basidiomycota</taxon>
        <taxon>Agaricomycotina</taxon>
        <taxon>Tremellomycetes</taxon>
        <taxon>Tremellales</taxon>
        <taxon>Cryptococcaceae</taxon>
        <taxon>Kwoniella</taxon>
    </lineage>
</organism>